<comment type="caution">
    <text evidence="1">The sequence shown here is derived from an EMBL/GenBank/DDBJ whole genome shotgun (WGS) entry which is preliminary data.</text>
</comment>
<dbReference type="PANTHER" id="PTHR33240">
    <property type="entry name" value="OS08G0508500 PROTEIN"/>
    <property type="match status" value="1"/>
</dbReference>
<dbReference type="Proteomes" id="UP001472677">
    <property type="component" value="Unassembled WGS sequence"/>
</dbReference>
<accession>A0ABR2BQC2</accession>
<dbReference type="EMBL" id="JBBPBM010000098">
    <property type="protein sequence ID" value="KAK8508687.1"/>
    <property type="molecule type" value="Genomic_DNA"/>
</dbReference>
<organism evidence="1 2">
    <name type="scientific">Hibiscus sabdariffa</name>
    <name type="common">roselle</name>
    <dbReference type="NCBI Taxonomy" id="183260"/>
    <lineage>
        <taxon>Eukaryota</taxon>
        <taxon>Viridiplantae</taxon>
        <taxon>Streptophyta</taxon>
        <taxon>Embryophyta</taxon>
        <taxon>Tracheophyta</taxon>
        <taxon>Spermatophyta</taxon>
        <taxon>Magnoliopsida</taxon>
        <taxon>eudicotyledons</taxon>
        <taxon>Gunneridae</taxon>
        <taxon>Pentapetalae</taxon>
        <taxon>rosids</taxon>
        <taxon>malvids</taxon>
        <taxon>Malvales</taxon>
        <taxon>Malvaceae</taxon>
        <taxon>Malvoideae</taxon>
        <taxon>Hibiscus</taxon>
    </lineage>
</organism>
<sequence length="147" mass="17074">MRILESKLKLASHVHGFSNQPIAVKGNIHLLVIMGDDDKNVTQMVNFLVIDRMSSYNAIIGRPLMRKAKMIMATYYLYVKFRTPMGEGYTQTDQREARQFHILFLQLAQEHREHVYRGKEVASQMSVSEINVLNKTMMNLESLDIRE</sequence>
<reference evidence="1 2" key="1">
    <citation type="journal article" date="2024" name="G3 (Bethesda)">
        <title>Genome assembly of Hibiscus sabdariffa L. provides insights into metabolisms of medicinal natural products.</title>
        <authorList>
            <person name="Kim T."/>
        </authorList>
    </citation>
    <scope>NUCLEOTIDE SEQUENCE [LARGE SCALE GENOMIC DNA]</scope>
    <source>
        <strain evidence="1">TK-2024</strain>
        <tissue evidence="1">Old leaves</tissue>
    </source>
</reference>
<dbReference type="PANTHER" id="PTHR33240:SF15">
    <property type="entry name" value="GAG-PRO-LIKE PROTEIN"/>
    <property type="match status" value="1"/>
</dbReference>
<protein>
    <submittedName>
        <fullName evidence="1">Uncharacterized protein</fullName>
    </submittedName>
</protein>
<gene>
    <name evidence="1" type="ORF">V6N12_032682</name>
</gene>
<evidence type="ECO:0000313" key="1">
    <source>
        <dbReference type="EMBL" id="KAK8508687.1"/>
    </source>
</evidence>
<proteinExistence type="predicted"/>
<name>A0ABR2BQC2_9ROSI</name>
<evidence type="ECO:0000313" key="2">
    <source>
        <dbReference type="Proteomes" id="UP001472677"/>
    </source>
</evidence>
<keyword evidence="2" id="KW-1185">Reference proteome</keyword>